<feature type="compositionally biased region" description="Polar residues" evidence="1">
    <location>
        <begin position="270"/>
        <end position="286"/>
    </location>
</feature>
<name>A0A0C2IV94_9PEZI</name>
<feature type="compositionally biased region" description="Low complexity" evidence="1">
    <location>
        <begin position="2178"/>
        <end position="2201"/>
    </location>
</feature>
<feature type="compositionally biased region" description="Polar residues" evidence="1">
    <location>
        <begin position="1147"/>
        <end position="1160"/>
    </location>
</feature>
<evidence type="ECO:0000313" key="3">
    <source>
        <dbReference type="Proteomes" id="UP000031575"/>
    </source>
</evidence>
<dbReference type="GeneID" id="63679492"/>
<organism evidence="2 3">
    <name type="scientific">Sporothrix brasiliensis 5110</name>
    <dbReference type="NCBI Taxonomy" id="1398154"/>
    <lineage>
        <taxon>Eukaryota</taxon>
        <taxon>Fungi</taxon>
        <taxon>Dikarya</taxon>
        <taxon>Ascomycota</taxon>
        <taxon>Pezizomycotina</taxon>
        <taxon>Sordariomycetes</taxon>
        <taxon>Sordariomycetidae</taxon>
        <taxon>Ophiostomatales</taxon>
        <taxon>Ophiostomataceae</taxon>
        <taxon>Sporothrix</taxon>
    </lineage>
</organism>
<feature type="region of interest" description="Disordered" evidence="1">
    <location>
        <begin position="1548"/>
        <end position="1579"/>
    </location>
</feature>
<reference evidence="2 3" key="1">
    <citation type="journal article" date="2014" name="BMC Genomics">
        <title>Comparative genomics of the major fungal agents of human and animal Sporotrichosis: Sporothrix schenckii and Sporothrix brasiliensis.</title>
        <authorList>
            <person name="Teixeira M.M."/>
            <person name="de Almeida L.G."/>
            <person name="Kubitschek-Barreira P."/>
            <person name="Alves F.L."/>
            <person name="Kioshima E.S."/>
            <person name="Abadio A.K."/>
            <person name="Fernandes L."/>
            <person name="Derengowski L.S."/>
            <person name="Ferreira K.S."/>
            <person name="Souza R.C."/>
            <person name="Ruiz J.C."/>
            <person name="de Andrade N.C."/>
            <person name="Paes H.C."/>
            <person name="Nicola A.M."/>
            <person name="Albuquerque P."/>
            <person name="Gerber A.L."/>
            <person name="Martins V.P."/>
            <person name="Peconick L.D."/>
            <person name="Neto A.V."/>
            <person name="Chaucanez C.B."/>
            <person name="Silva P.A."/>
            <person name="Cunha O.L."/>
            <person name="de Oliveira F.F."/>
            <person name="dos Santos T.C."/>
            <person name="Barros A.L."/>
            <person name="Soares M.A."/>
            <person name="de Oliveira L.M."/>
            <person name="Marini M.M."/>
            <person name="Villalobos-Duno H."/>
            <person name="Cunha M.M."/>
            <person name="de Hoog S."/>
            <person name="da Silveira J.F."/>
            <person name="Henrissat B."/>
            <person name="Nino-Vega G.A."/>
            <person name="Cisalpino P.S."/>
            <person name="Mora-Montes H.M."/>
            <person name="Almeida S.R."/>
            <person name="Stajich J.E."/>
            <person name="Lopes-Bezerra L.M."/>
            <person name="Vasconcelos A.T."/>
            <person name="Felipe M.S."/>
        </authorList>
    </citation>
    <scope>NUCLEOTIDE SEQUENCE [LARGE SCALE GENOMIC DNA]</scope>
    <source>
        <strain evidence="2 3">5110</strain>
    </source>
</reference>
<feature type="compositionally biased region" description="Basic and acidic residues" evidence="1">
    <location>
        <begin position="725"/>
        <end position="739"/>
    </location>
</feature>
<gene>
    <name evidence="2" type="ORF">SPBR_06314</name>
</gene>
<feature type="region of interest" description="Disordered" evidence="1">
    <location>
        <begin position="226"/>
        <end position="286"/>
    </location>
</feature>
<dbReference type="OrthoDB" id="414175at2759"/>
<evidence type="ECO:0000256" key="1">
    <source>
        <dbReference type="SAM" id="MobiDB-lite"/>
    </source>
</evidence>
<proteinExistence type="predicted"/>
<feature type="region of interest" description="Disordered" evidence="1">
    <location>
        <begin position="1787"/>
        <end position="1839"/>
    </location>
</feature>
<feature type="region of interest" description="Disordered" evidence="1">
    <location>
        <begin position="202"/>
        <end position="221"/>
    </location>
</feature>
<feature type="compositionally biased region" description="Basic and acidic residues" evidence="1">
    <location>
        <begin position="2054"/>
        <end position="2072"/>
    </location>
</feature>
<dbReference type="VEuPathDB" id="FungiDB:SPBR_06314"/>
<feature type="region of interest" description="Disordered" evidence="1">
    <location>
        <begin position="1894"/>
        <end position="1964"/>
    </location>
</feature>
<feature type="compositionally biased region" description="Basic and acidic residues" evidence="1">
    <location>
        <begin position="2027"/>
        <end position="2039"/>
    </location>
</feature>
<evidence type="ECO:0008006" key="4">
    <source>
        <dbReference type="Google" id="ProtNLM"/>
    </source>
</evidence>
<keyword evidence="3" id="KW-1185">Reference proteome</keyword>
<feature type="compositionally biased region" description="Low complexity" evidence="1">
    <location>
        <begin position="781"/>
        <end position="791"/>
    </location>
</feature>
<feature type="region of interest" description="Disordered" evidence="1">
    <location>
        <begin position="1993"/>
        <end position="2238"/>
    </location>
</feature>
<feature type="compositionally biased region" description="Low complexity" evidence="1">
    <location>
        <begin position="258"/>
        <end position="269"/>
    </location>
</feature>
<feature type="compositionally biased region" description="Basic residues" evidence="1">
    <location>
        <begin position="2220"/>
        <end position="2238"/>
    </location>
</feature>
<feature type="compositionally biased region" description="Low complexity" evidence="1">
    <location>
        <begin position="1944"/>
        <end position="1953"/>
    </location>
</feature>
<comment type="caution">
    <text evidence="2">The sequence shown here is derived from an EMBL/GenBank/DDBJ whole genome shotgun (WGS) entry which is preliminary data.</text>
</comment>
<feature type="compositionally biased region" description="Low complexity" evidence="1">
    <location>
        <begin position="2015"/>
        <end position="2024"/>
    </location>
</feature>
<dbReference type="EMBL" id="AWTV01000009">
    <property type="protein sequence ID" value="KIH88917.1"/>
    <property type="molecule type" value="Genomic_DNA"/>
</dbReference>
<dbReference type="RefSeq" id="XP_040616927.1">
    <property type="nucleotide sequence ID" value="XM_040764571.1"/>
</dbReference>
<feature type="compositionally biased region" description="Polar residues" evidence="1">
    <location>
        <begin position="231"/>
        <end position="245"/>
    </location>
</feature>
<accession>A0A0C2IV94</accession>
<feature type="compositionally biased region" description="Basic and acidic residues" evidence="1">
    <location>
        <begin position="2203"/>
        <end position="2219"/>
    </location>
</feature>
<feature type="compositionally biased region" description="Low complexity" evidence="1">
    <location>
        <begin position="1894"/>
        <end position="1919"/>
    </location>
</feature>
<feature type="compositionally biased region" description="Low complexity" evidence="1">
    <location>
        <begin position="350"/>
        <end position="376"/>
    </location>
</feature>
<feature type="region of interest" description="Disordered" evidence="1">
    <location>
        <begin position="325"/>
        <end position="392"/>
    </location>
</feature>
<dbReference type="HOGENOM" id="CLU_230983_0_0_1"/>
<evidence type="ECO:0000313" key="2">
    <source>
        <dbReference type="EMBL" id="KIH88917.1"/>
    </source>
</evidence>
<feature type="compositionally biased region" description="Basic and acidic residues" evidence="1">
    <location>
        <begin position="379"/>
        <end position="392"/>
    </location>
</feature>
<feature type="region of interest" description="Disordered" evidence="1">
    <location>
        <begin position="723"/>
        <end position="806"/>
    </location>
</feature>
<protein>
    <recommendedName>
        <fullName evidence="4">Glycosyltransferase family 31 protein</fullName>
    </recommendedName>
</protein>
<feature type="compositionally biased region" description="Basic and acidic residues" evidence="1">
    <location>
        <begin position="1568"/>
        <end position="1579"/>
    </location>
</feature>
<sequence length="2238" mass="245793">MLQSSILVETATVKLVEAILSVLCFLFEKAEIIDTFLLVKLGRVYNRTRPVLGFVSHPTCWTTNKLVCFVKEGFMSYNYPHSCAMSYSSRIRKARYRISRATVSSAIGYWTDDFDLDPNFEPQGSVALAYLVPPPEHMRFPGGTLLHRVKSSLMLVALAILALLSKFRLRNLLPRQCISFKPLLFVVATIMFVSSIWSQTRQPAPNVPHVMDSTSTKVTNAAPWDWPSRAKLTTTGPDPVSSTDTEAPAMAPLKAQLTTSASTKAPTKAQDNGLSETPSLTSNSRCKPTCVLKPIRLPIYSIHLANETNEVEYADRAFEDRFPSGFFDPSPSDVPAMSSETTGTATGMPVTSSPTETTSSTTSPASAEAAASATVEDAAESRDKTRPPRSFNEHDLADYLNFLSDKLNLSSEVDVKVNNVEHVYDRDTLNNPPNYPSADFAVDMGTPSLATIDQGLDDYYSGFQRIRVPGRTALRAHVANEMLQWRNDFGEAYNRGQYEHMPKTHLHDVELQKTLKYAEQAAYQWRIEANAQRQAVVERQVLKIARMFRHLKLGPGHQDAEKLEDNEVVVFAYDNPRDADHGMLGYAKECQAPPKGTVCNDDGVISAEAGGNKPVAAVTGSATPGIHSAAAAVLNAPSTPKVPDIPADIPAVDGFPQEAQQHVLQQAPLADTTSNDHHDSFLQQILDNMAKMQENEERMQKNTEMLTSGLGMLLENMKNMNKVQPHKEHEPASAKKPADGDDNPGSRPVSRKRGLEDKSAAGAPDSPAKNNAPVDKAPTHTAPSESSAPVASNPPSPTSVSFRPAKPKAAPVYRYDTEGAEPGHVRLIYWDHKTATNRFAISLPTSMVVHVGGDGPVRVRLHRDNTGFSVSQGVLNNDTVWADNQNVFEFVEELVVAYNGGKYIIDNNGTNITYIPPPPMPPLPPSLEIPVAADVETKEEARKQRPAIQRPALATPMPILPKGAIRLPVSGRGLRPDPDRLGIRNGTYDSAIHGTVPYGQPLKRYKNLPPDLPTVLPGTLDASGLAFAVSTTYSKLHNNDFAAIDDMGRWLTDGQGHSNGAFLLLLLHRPRGNETQVVTNLLAEQGIFFDLVEDWGHMNEGVGGGSSDVHPLPVVPDAAAIRYSNALQWLQLYDFANFGAGRPYKPKSQSQAEDASQTEPVDSEERYPAWQLTMYALIDDDVFVPDMRRLVSKLREHRGLVATHETPHATSPESAQPGLYNQNLYLGFPSDPWSDWTFHNGSTLYDQYAWEYATFGRATSTGGLDNRFINKDVGTLLPSSYGGGAVFLAADLAHRAAELPCMRTSLGDNTINTVYKANRAAFARGEHPEPSWDEQLFRCIHEEIPEVVLRLIPSYYAPADAAMYGGKRQSGADDSKFARRLARLGQYDGGTSPIVMHNQRTWHKFDAGAANQVADLCGADCFLQRFHLGDGWVLVNGHSLTHYDSLSIHPLQRRDDIHQADKEDMFSGAIGRRYQAHHLQRAYFDKLGLVLEDPVRPRDPVALDWHGKKKTYPLIETTVLEDGGIVQVYLRRAASNVRDLTAIGGRESFESSHRHLAPPKSVMGGLDGSRDDDATEARSPDRDELIILVHRPPGPAGLHTYGHHNTGHGYHFSTKVTWLVKLVILVFIVVAFAALDALTRQYESLHLSKGGRGIVSHALFTVYTHLEDRGHLERVRGWHLTRILMRMHGWLQNKRYLFVYVLMLEDWMRSLQAADDRPNPKSVSSSARKTQNGWFDAIADELIEFSAVRYVLRLPGRIAQGHNDTIAWLQDRFMYPDDEVPIDEEKGFVTTPRKMGGPAEVTTGNVEVSAAESPGPSKSADPAEPEDSSEPSEHLGSRLSRLEAYDERKRIEQLTYAKVNHVFRNAIDKAAETGRPVGTILDEVAASVSSIVKASPSPVASPSSSTRHSSAAKASASKTPSRKDNVARHKQIQQSLDEWSFDIASPSRKAGSSRSKRRSPEERAALRKQLNDLWGQEISSLDVLDDEASDVALTASSNETVAKRQIATDHSEFGSSSRVSTSTSDEPATREHSLDELTKDAPLAEDASGTDDDLTGKVDGEVEKSIETHAIEDDIQDNIQDDVEEEVQGDVEVEAEEEAEVEVEEEIEVEVGEEVGEEIEEEAEEEAAENIGEVATEKVKQDVAAGTSGDVPEEISNDTPQDPDNTAEDAPEDITGGSSEALSDSPALASSSTASSSTAEPSQEERLEGARQKAKDRAAALKKRNRKKKKKKNENRGG</sequence>
<dbReference type="Proteomes" id="UP000031575">
    <property type="component" value="Unassembled WGS sequence"/>
</dbReference>
<feature type="compositionally biased region" description="Acidic residues" evidence="1">
    <location>
        <begin position="2073"/>
        <end position="2128"/>
    </location>
</feature>
<feature type="region of interest" description="Disordered" evidence="1">
    <location>
        <begin position="1144"/>
        <end position="1164"/>
    </location>
</feature>